<name>A0A1H9ZTH8_9FIRM</name>
<reference evidence="2" key="1">
    <citation type="submission" date="2016-10" db="EMBL/GenBank/DDBJ databases">
        <authorList>
            <person name="Varghese N."/>
            <person name="Submissions S."/>
        </authorList>
    </citation>
    <scope>NUCLEOTIDE SEQUENCE [LARGE SCALE GENOMIC DNA]</scope>
    <source>
        <strain evidence="2">DSM 13577</strain>
    </source>
</reference>
<dbReference type="Proteomes" id="UP000243819">
    <property type="component" value="Unassembled WGS sequence"/>
</dbReference>
<organism evidence="1 2">
    <name type="scientific">Anaerobranca gottschalkii DSM 13577</name>
    <dbReference type="NCBI Taxonomy" id="1120990"/>
    <lineage>
        <taxon>Bacteria</taxon>
        <taxon>Bacillati</taxon>
        <taxon>Bacillota</taxon>
        <taxon>Clostridia</taxon>
        <taxon>Eubacteriales</taxon>
        <taxon>Proteinivoracaceae</taxon>
        <taxon>Anaerobranca</taxon>
    </lineage>
</organism>
<feature type="non-terminal residue" evidence="1">
    <location>
        <position position="1"/>
    </location>
</feature>
<keyword evidence="2" id="KW-1185">Reference proteome</keyword>
<dbReference type="AlphaFoldDB" id="A0A1H9ZTH8"/>
<evidence type="ECO:0000313" key="2">
    <source>
        <dbReference type="Proteomes" id="UP000243819"/>
    </source>
</evidence>
<proteinExistence type="predicted"/>
<evidence type="ECO:0000313" key="1">
    <source>
        <dbReference type="EMBL" id="SES84573.1"/>
    </source>
</evidence>
<sequence length="55" mass="6519">DVMKNITGTYIDKNYYMFDYFNEVVDDLGKITGIDFSKRFMTLNEIKKIIAQTKK</sequence>
<dbReference type="EMBL" id="FOIF01000012">
    <property type="protein sequence ID" value="SES84573.1"/>
    <property type="molecule type" value="Genomic_DNA"/>
</dbReference>
<protein>
    <submittedName>
        <fullName evidence="1">Uncharacterized protein</fullName>
    </submittedName>
</protein>
<accession>A0A1H9ZTH8</accession>
<gene>
    <name evidence="1" type="ORF">SAMN03080614_101245</name>
</gene>